<feature type="domain" description="Heterokaryon incompatibility" evidence="1">
    <location>
        <begin position="21"/>
        <end position="107"/>
    </location>
</feature>
<dbReference type="STRING" id="1076935.U4LU92"/>
<dbReference type="EMBL" id="HF935596">
    <property type="protein sequence ID" value="CCX31456.1"/>
    <property type="molecule type" value="Genomic_DNA"/>
</dbReference>
<proteinExistence type="predicted"/>
<evidence type="ECO:0000313" key="3">
    <source>
        <dbReference type="Proteomes" id="UP000018144"/>
    </source>
</evidence>
<dbReference type="OrthoDB" id="674604at2759"/>
<sequence>MRLINVQTLALEEFYGRVPPYAILSQTWGQQEVSFDDFATPRATSMIGYEKVRMCCETAKLFKLDYVWIDTCCIDKRSSADLSEAINSMYAWYCDSVVCLAYLSDVPTDDDPHSPRSAFAKSKWFTRGWTLQELLAPTRVNFYGQQWGKILGTK</sequence>
<dbReference type="OMA" id="MRLINIF"/>
<gene>
    <name evidence="2" type="ORF">PCON_10803</name>
</gene>
<dbReference type="AlphaFoldDB" id="U4LU92"/>
<evidence type="ECO:0000313" key="2">
    <source>
        <dbReference type="EMBL" id="CCX31456.1"/>
    </source>
</evidence>
<dbReference type="PANTHER" id="PTHR10622">
    <property type="entry name" value="HET DOMAIN-CONTAINING PROTEIN"/>
    <property type="match status" value="1"/>
</dbReference>
<organism evidence="2 3">
    <name type="scientific">Pyronema omphalodes (strain CBS 100304)</name>
    <name type="common">Pyronema confluens</name>
    <dbReference type="NCBI Taxonomy" id="1076935"/>
    <lineage>
        <taxon>Eukaryota</taxon>
        <taxon>Fungi</taxon>
        <taxon>Dikarya</taxon>
        <taxon>Ascomycota</taxon>
        <taxon>Pezizomycotina</taxon>
        <taxon>Pezizomycetes</taxon>
        <taxon>Pezizales</taxon>
        <taxon>Pyronemataceae</taxon>
        <taxon>Pyronema</taxon>
    </lineage>
</organism>
<name>U4LU92_PYROM</name>
<protein>
    <submittedName>
        <fullName evidence="2">Similar to Vegetative incompatibility protein HET-E-1 acc. no. Q00808</fullName>
    </submittedName>
</protein>
<dbReference type="InterPro" id="IPR010730">
    <property type="entry name" value="HET"/>
</dbReference>
<dbReference type="Proteomes" id="UP000018144">
    <property type="component" value="Unassembled WGS sequence"/>
</dbReference>
<dbReference type="Pfam" id="PF06985">
    <property type="entry name" value="HET"/>
    <property type="match status" value="1"/>
</dbReference>
<dbReference type="PANTHER" id="PTHR10622:SF10">
    <property type="entry name" value="HET DOMAIN-CONTAINING PROTEIN"/>
    <property type="match status" value="1"/>
</dbReference>
<evidence type="ECO:0000259" key="1">
    <source>
        <dbReference type="Pfam" id="PF06985"/>
    </source>
</evidence>
<keyword evidence="3" id="KW-1185">Reference proteome</keyword>
<accession>U4LU92</accession>
<reference evidence="2 3" key="1">
    <citation type="journal article" date="2013" name="PLoS Genet.">
        <title>The genome and development-dependent transcriptomes of Pyronema confluens: a window into fungal evolution.</title>
        <authorList>
            <person name="Traeger S."/>
            <person name="Altegoer F."/>
            <person name="Freitag M."/>
            <person name="Gabaldon T."/>
            <person name="Kempken F."/>
            <person name="Kumar A."/>
            <person name="Marcet-Houben M."/>
            <person name="Poggeler S."/>
            <person name="Stajich J.E."/>
            <person name="Nowrousian M."/>
        </authorList>
    </citation>
    <scope>NUCLEOTIDE SEQUENCE [LARGE SCALE GENOMIC DNA]</scope>
    <source>
        <strain evidence="3">CBS 100304</strain>
        <tissue evidence="2">Vegetative mycelium</tissue>
    </source>
</reference>